<organism evidence="2 3">
    <name type="scientific">Podospora australis</name>
    <dbReference type="NCBI Taxonomy" id="1536484"/>
    <lineage>
        <taxon>Eukaryota</taxon>
        <taxon>Fungi</taxon>
        <taxon>Dikarya</taxon>
        <taxon>Ascomycota</taxon>
        <taxon>Pezizomycotina</taxon>
        <taxon>Sordariomycetes</taxon>
        <taxon>Sordariomycetidae</taxon>
        <taxon>Sordariales</taxon>
        <taxon>Podosporaceae</taxon>
        <taxon>Podospora</taxon>
    </lineage>
</organism>
<feature type="non-terminal residue" evidence="2">
    <location>
        <position position="1"/>
    </location>
</feature>
<reference evidence="2" key="1">
    <citation type="journal article" date="2023" name="Mol. Phylogenet. Evol.">
        <title>Genome-scale phylogeny and comparative genomics of the fungal order Sordariales.</title>
        <authorList>
            <person name="Hensen N."/>
            <person name="Bonometti L."/>
            <person name="Westerberg I."/>
            <person name="Brannstrom I.O."/>
            <person name="Guillou S."/>
            <person name="Cros-Aarteil S."/>
            <person name="Calhoun S."/>
            <person name="Haridas S."/>
            <person name="Kuo A."/>
            <person name="Mondo S."/>
            <person name="Pangilinan J."/>
            <person name="Riley R."/>
            <person name="LaButti K."/>
            <person name="Andreopoulos B."/>
            <person name="Lipzen A."/>
            <person name="Chen C."/>
            <person name="Yan M."/>
            <person name="Daum C."/>
            <person name="Ng V."/>
            <person name="Clum A."/>
            <person name="Steindorff A."/>
            <person name="Ohm R.A."/>
            <person name="Martin F."/>
            <person name="Silar P."/>
            <person name="Natvig D.O."/>
            <person name="Lalanne C."/>
            <person name="Gautier V."/>
            <person name="Ament-Velasquez S.L."/>
            <person name="Kruys A."/>
            <person name="Hutchinson M.I."/>
            <person name="Powell A.J."/>
            <person name="Barry K."/>
            <person name="Miller A.N."/>
            <person name="Grigoriev I.V."/>
            <person name="Debuchy R."/>
            <person name="Gladieux P."/>
            <person name="Hiltunen Thoren M."/>
            <person name="Johannesson H."/>
        </authorList>
    </citation>
    <scope>NUCLEOTIDE SEQUENCE</scope>
    <source>
        <strain evidence="2">PSN309</strain>
    </source>
</reference>
<dbReference type="Proteomes" id="UP001302126">
    <property type="component" value="Unassembled WGS sequence"/>
</dbReference>
<feature type="non-terminal residue" evidence="2">
    <location>
        <position position="154"/>
    </location>
</feature>
<sequence length="154" mass="18205">ESFRNAYPRLAAFLNSDREFPVFRRFGQVHVRLLLHMQDEIVELEDRLNELDASELNDYSLRTRREDRNQDRKAVLAELESRLLSYDKLLDMYLRQMQWPAAKENSIQSNINRIRDNKPLVFKKSRFLNHWDDLVGPSPSSAQPVLDSWIANCA</sequence>
<dbReference type="EMBL" id="MU864532">
    <property type="protein sequence ID" value="KAK4183658.1"/>
    <property type="molecule type" value="Genomic_DNA"/>
</dbReference>
<protein>
    <recommendedName>
        <fullName evidence="1">DUF6594 domain-containing protein</fullName>
    </recommendedName>
</protein>
<gene>
    <name evidence="2" type="ORF">QBC35DRAFT_344598</name>
</gene>
<proteinExistence type="predicted"/>
<name>A0AAN6WL63_9PEZI</name>
<evidence type="ECO:0000313" key="3">
    <source>
        <dbReference type="Proteomes" id="UP001302126"/>
    </source>
</evidence>
<keyword evidence="3" id="KW-1185">Reference proteome</keyword>
<dbReference type="Pfam" id="PF20237">
    <property type="entry name" value="DUF6594"/>
    <property type="match status" value="1"/>
</dbReference>
<dbReference type="InterPro" id="IPR046529">
    <property type="entry name" value="DUF6594"/>
</dbReference>
<dbReference type="AlphaFoldDB" id="A0AAN6WL63"/>
<evidence type="ECO:0000259" key="1">
    <source>
        <dbReference type="Pfam" id="PF20237"/>
    </source>
</evidence>
<evidence type="ECO:0000313" key="2">
    <source>
        <dbReference type="EMBL" id="KAK4183658.1"/>
    </source>
</evidence>
<reference evidence="2" key="2">
    <citation type="submission" date="2023-05" db="EMBL/GenBank/DDBJ databases">
        <authorList>
            <consortium name="Lawrence Berkeley National Laboratory"/>
            <person name="Steindorff A."/>
            <person name="Hensen N."/>
            <person name="Bonometti L."/>
            <person name="Westerberg I."/>
            <person name="Brannstrom I.O."/>
            <person name="Guillou S."/>
            <person name="Cros-Aarteil S."/>
            <person name="Calhoun S."/>
            <person name="Haridas S."/>
            <person name="Kuo A."/>
            <person name="Mondo S."/>
            <person name="Pangilinan J."/>
            <person name="Riley R."/>
            <person name="Labutti K."/>
            <person name="Andreopoulos B."/>
            <person name="Lipzen A."/>
            <person name="Chen C."/>
            <person name="Yanf M."/>
            <person name="Daum C."/>
            <person name="Ng V."/>
            <person name="Clum A."/>
            <person name="Ohm R."/>
            <person name="Martin F."/>
            <person name="Silar P."/>
            <person name="Natvig D."/>
            <person name="Lalanne C."/>
            <person name="Gautier V."/>
            <person name="Ament-Velasquez S.L."/>
            <person name="Kruys A."/>
            <person name="Hutchinson M.I."/>
            <person name="Powell A.J."/>
            <person name="Barry K."/>
            <person name="Miller A.N."/>
            <person name="Grigoriev I.V."/>
            <person name="Debuchy R."/>
            <person name="Gladieux P."/>
            <person name="Thoren M.H."/>
            <person name="Johannesson H."/>
        </authorList>
    </citation>
    <scope>NUCLEOTIDE SEQUENCE</scope>
    <source>
        <strain evidence="2">PSN309</strain>
    </source>
</reference>
<dbReference type="PANTHER" id="PTHR34502:SF5">
    <property type="entry name" value="DUF6594 DOMAIN-CONTAINING PROTEIN"/>
    <property type="match status" value="1"/>
</dbReference>
<comment type="caution">
    <text evidence="2">The sequence shown here is derived from an EMBL/GenBank/DDBJ whole genome shotgun (WGS) entry which is preliminary data.</text>
</comment>
<accession>A0AAN6WL63</accession>
<dbReference type="PANTHER" id="PTHR34502">
    <property type="entry name" value="DUF6594 DOMAIN-CONTAINING PROTEIN-RELATED"/>
    <property type="match status" value="1"/>
</dbReference>
<feature type="domain" description="DUF6594" evidence="1">
    <location>
        <begin position="7"/>
        <end position="152"/>
    </location>
</feature>